<evidence type="ECO:0000313" key="9">
    <source>
        <dbReference type="EMBL" id="PWU93961.1"/>
    </source>
</evidence>
<proteinExistence type="inferred from homology"/>
<dbReference type="VEuPathDB" id="TriTrypDB:TcCLB.506183.9"/>
<feature type="domain" description="Branched-chain alpha-ketoacid dehydrogenase kinase/Pyruvate dehydrogenase kinase N-terminal" evidence="8">
    <location>
        <begin position="90"/>
        <end position="273"/>
    </location>
</feature>
<dbReference type="InterPro" id="IPR036890">
    <property type="entry name" value="HATPase_C_sf"/>
</dbReference>
<evidence type="ECO:0000259" key="8">
    <source>
        <dbReference type="Pfam" id="PF10436"/>
    </source>
</evidence>
<protein>
    <recommendedName>
        <fullName evidence="7">Protein-serine/threonine kinase</fullName>
        <ecNumber evidence="7">2.7.11.-</ecNumber>
    </recommendedName>
</protein>
<evidence type="ECO:0000256" key="2">
    <source>
        <dbReference type="ARBA" id="ARBA00022679"/>
    </source>
</evidence>
<keyword evidence="4 7" id="KW-0418">Kinase</keyword>
<dbReference type="VEuPathDB" id="TriTrypDB:TcCL_NonESM10958"/>
<dbReference type="PANTHER" id="PTHR11947">
    <property type="entry name" value="PYRUVATE DEHYDROGENASE KINASE"/>
    <property type="match status" value="1"/>
</dbReference>
<name>A0A2V2VCH5_TRYCR</name>
<dbReference type="InterPro" id="IPR018955">
    <property type="entry name" value="BCDHK/PDK_N"/>
</dbReference>
<dbReference type="VEuPathDB" id="TriTrypDB:C3747_11g327"/>
<accession>A0A2V2VCH5</accession>
<comment type="caution">
    <text evidence="9">The sequence shown here is derived from an EMBL/GenBank/DDBJ whole genome shotgun (WGS) entry which is preliminary data.</text>
</comment>
<dbReference type="InterPro" id="IPR036784">
    <property type="entry name" value="AK/P_DHK_N_sf"/>
</dbReference>
<dbReference type="Proteomes" id="UP000246121">
    <property type="component" value="Unassembled WGS sequence"/>
</dbReference>
<evidence type="ECO:0000256" key="4">
    <source>
        <dbReference type="ARBA" id="ARBA00022777"/>
    </source>
</evidence>
<dbReference type="VEuPathDB" id="TriTrypDB:Tc_MARK_6412"/>
<dbReference type="InterPro" id="IPR039028">
    <property type="entry name" value="BCKD/PDK"/>
</dbReference>
<evidence type="ECO:0000256" key="1">
    <source>
        <dbReference type="ARBA" id="ARBA00006155"/>
    </source>
</evidence>
<keyword evidence="2 7" id="KW-0808">Transferase</keyword>
<dbReference type="Gene3D" id="1.20.140.20">
    <property type="entry name" value="Alpha-ketoacid/pyruvate dehydrogenase kinase, N-terminal domain"/>
    <property type="match status" value="1"/>
</dbReference>
<comment type="subcellular location">
    <subcellularLocation>
        <location evidence="7">Mitochondrion matrix</location>
    </subcellularLocation>
</comment>
<evidence type="ECO:0000313" key="10">
    <source>
        <dbReference type="Proteomes" id="UP000246121"/>
    </source>
</evidence>
<keyword evidence="3 7" id="KW-0547">Nucleotide-binding</keyword>
<dbReference type="VEuPathDB" id="TriTrypDB:TCDM_00904"/>
<reference evidence="9 10" key="1">
    <citation type="journal article" date="2018" name="Microb. Genom.">
        <title>Expanding an expanded genome: long-read sequencing of Trypanosoma cruzi.</title>
        <authorList>
            <person name="Berna L."/>
            <person name="Rodriguez M."/>
            <person name="Chiribao M.L."/>
            <person name="Parodi-Talice A."/>
            <person name="Pita S."/>
            <person name="Rijo G."/>
            <person name="Alvarez-Valin F."/>
            <person name="Robello C."/>
        </authorList>
    </citation>
    <scope>NUCLEOTIDE SEQUENCE [LARGE SCALE GENOMIC DNA]</scope>
    <source>
        <strain evidence="9 10">Dm28c</strain>
    </source>
</reference>
<dbReference type="VEuPathDB" id="TriTrypDB:C4B63_28g25"/>
<evidence type="ECO:0000256" key="7">
    <source>
        <dbReference type="RuleBase" id="RU366032"/>
    </source>
</evidence>
<dbReference type="GO" id="GO:0010906">
    <property type="term" value="P:regulation of glucose metabolic process"/>
    <property type="evidence" value="ECO:0007669"/>
    <property type="project" value="TreeGrafter"/>
</dbReference>
<dbReference type="SUPFAM" id="SSF55874">
    <property type="entry name" value="ATPase domain of HSP90 chaperone/DNA topoisomerase II/histidine kinase"/>
    <property type="match status" value="1"/>
</dbReference>
<dbReference type="EMBL" id="PRFA01000028">
    <property type="protein sequence ID" value="PWU93961.1"/>
    <property type="molecule type" value="Genomic_DNA"/>
</dbReference>
<dbReference type="GO" id="GO:0005524">
    <property type="term" value="F:ATP binding"/>
    <property type="evidence" value="ECO:0007669"/>
    <property type="project" value="UniProtKB-UniRule"/>
</dbReference>
<comment type="similarity">
    <text evidence="1 7">Belongs to the PDK/BCKDK protein kinase family.</text>
</comment>
<gene>
    <name evidence="9" type="ORF">C4B63_28g25</name>
</gene>
<dbReference type="VEuPathDB" id="TriTrypDB:BCY84_02188"/>
<dbReference type="VEuPathDB" id="TriTrypDB:TcG_00796"/>
<dbReference type="GO" id="GO:0005759">
    <property type="term" value="C:mitochondrial matrix"/>
    <property type="evidence" value="ECO:0007669"/>
    <property type="project" value="UniProtKB-SubCell"/>
</dbReference>
<keyword evidence="5 7" id="KW-0067">ATP-binding</keyword>
<keyword evidence="6 7" id="KW-0496">Mitochondrion</keyword>
<organism evidence="9 10">
    <name type="scientific">Trypanosoma cruzi</name>
    <dbReference type="NCBI Taxonomy" id="5693"/>
    <lineage>
        <taxon>Eukaryota</taxon>
        <taxon>Discoba</taxon>
        <taxon>Euglenozoa</taxon>
        <taxon>Kinetoplastea</taxon>
        <taxon>Metakinetoplastina</taxon>
        <taxon>Trypanosomatida</taxon>
        <taxon>Trypanosomatidae</taxon>
        <taxon>Trypanosoma</taxon>
        <taxon>Schizotrypanum</taxon>
    </lineage>
</organism>
<sequence length="445" mass="51589">MFRRCFRFSIPHLQDLIHRLDYFEKEIIELRTFRQMVEAASPEMALAAEAIAKERQRAKGDIDVVMEYPLTSEEFVELNQFYALQKEKRLPLRNMMHIRNVEDLYVHAKIIHREYLVRLAQRARALTLAPMGLSQMPSIQELRRSYEWSFHGVNSTKPPIDLQSAQEFDSLMRCVFLRHYNVSSLLSEGMYELGQREMWSERDFSDKYLVETFEELQVFFDEFCTGRVRLRFLVGNYMYLSTHILNVEPKESEKLTTSLFFDHDPDSFTGMICRKCSLENVLKCAIRAANDLYDESDIELRVAGDPNLTFVGIPYIMYDTLSAMIDDAIQANMIRQEKYGVACTPVVVTLSQRDENEQICVRVSDTAGGMPLEEVKHALKYSSSFKVSEQETKTANTWIHSPIRMPYAYCAARVIGGDISVVSIEGYGTDRILYFPRSGIRDIHI</sequence>
<dbReference type="VEuPathDB" id="TriTrypDB:TcYC6_0080930"/>
<dbReference type="AlphaFoldDB" id="A0A2V2VCH5"/>
<keyword evidence="9" id="KW-0670">Pyruvate</keyword>
<dbReference type="VEuPathDB" id="TriTrypDB:TcBrA4_0008360"/>
<dbReference type="Pfam" id="PF10436">
    <property type="entry name" value="BCDHK_Adom3"/>
    <property type="match status" value="1"/>
</dbReference>
<dbReference type="GO" id="GO:0004740">
    <property type="term" value="F:pyruvate dehydrogenase (acetyl-transferring) kinase activity"/>
    <property type="evidence" value="ECO:0007669"/>
    <property type="project" value="TreeGrafter"/>
</dbReference>
<evidence type="ECO:0000256" key="6">
    <source>
        <dbReference type="ARBA" id="ARBA00023128"/>
    </source>
</evidence>
<dbReference type="PANTHER" id="PTHR11947:SF40">
    <property type="entry name" value="PROTEIN-SERINE_THREONINE KINASE"/>
    <property type="match status" value="1"/>
</dbReference>
<dbReference type="Gene3D" id="3.30.565.10">
    <property type="entry name" value="Histidine kinase-like ATPase, C-terminal domain"/>
    <property type="match status" value="1"/>
</dbReference>
<dbReference type="VEuPathDB" id="TriTrypDB:TCSYLVIO_001571"/>
<dbReference type="VEuPathDB" id="TriTrypDB:ECC02_003403"/>
<dbReference type="VEuPathDB" id="TriTrypDB:TcCLB.509875.170"/>
<evidence type="ECO:0000256" key="3">
    <source>
        <dbReference type="ARBA" id="ARBA00022741"/>
    </source>
</evidence>
<dbReference type="EC" id="2.7.11.-" evidence="7"/>
<dbReference type="SUPFAM" id="SSF69012">
    <property type="entry name" value="alpha-ketoacid dehydrogenase kinase, N-terminal domain"/>
    <property type="match status" value="1"/>
</dbReference>
<evidence type="ECO:0000256" key="5">
    <source>
        <dbReference type="ARBA" id="ARBA00022840"/>
    </source>
</evidence>